<gene>
    <name evidence="8" type="ORF">DI586_06335</name>
</gene>
<evidence type="ECO:0000256" key="2">
    <source>
        <dbReference type="ARBA" id="ARBA00022475"/>
    </source>
</evidence>
<dbReference type="PROSITE" id="PS51257">
    <property type="entry name" value="PROKAR_LIPOPROTEIN"/>
    <property type="match status" value="1"/>
</dbReference>
<evidence type="ECO:0000256" key="4">
    <source>
        <dbReference type="ARBA" id="ARBA00023136"/>
    </source>
</evidence>
<evidence type="ECO:0000256" key="5">
    <source>
        <dbReference type="ARBA" id="ARBA00023139"/>
    </source>
</evidence>
<reference evidence="8 9" key="1">
    <citation type="submission" date="2017-08" db="EMBL/GenBank/DDBJ databases">
        <title>Infants hospitalized years apart are colonized by the same room-sourced microbial strains.</title>
        <authorList>
            <person name="Brooks B."/>
            <person name="Olm M.R."/>
            <person name="Firek B.A."/>
            <person name="Baker R."/>
            <person name="Thomas B.C."/>
            <person name="Morowitz M.J."/>
            <person name="Banfield J.F."/>
        </authorList>
    </citation>
    <scope>NUCLEOTIDE SEQUENCE [LARGE SCALE GENOMIC DNA]</scope>
    <source>
        <strain evidence="8">S2_006_000_R2_64</strain>
    </source>
</reference>
<keyword evidence="4" id="KW-0472">Membrane</keyword>
<evidence type="ECO:0000256" key="6">
    <source>
        <dbReference type="ARBA" id="ARBA00023288"/>
    </source>
</evidence>
<sequence>MKTKYFMLALLAIATTGLAACENTFHGAGRDIENAGENVQEAVPPK</sequence>
<dbReference type="EMBL" id="QFOT01000060">
    <property type="protein sequence ID" value="PZP55599.1"/>
    <property type="molecule type" value="Genomic_DNA"/>
</dbReference>
<keyword evidence="3 7" id="KW-0732">Signal</keyword>
<accession>A0A2W5HP79</accession>
<keyword evidence="5" id="KW-0564">Palmitate</keyword>
<evidence type="ECO:0000256" key="7">
    <source>
        <dbReference type="SAM" id="SignalP"/>
    </source>
</evidence>
<keyword evidence="6" id="KW-0449">Lipoprotein</keyword>
<evidence type="ECO:0000313" key="9">
    <source>
        <dbReference type="Proteomes" id="UP000249739"/>
    </source>
</evidence>
<feature type="chain" id="PRO_5016066423" description="Entericidin" evidence="7">
    <location>
        <begin position="20"/>
        <end position="46"/>
    </location>
</feature>
<evidence type="ECO:0000256" key="3">
    <source>
        <dbReference type="ARBA" id="ARBA00022729"/>
    </source>
</evidence>
<dbReference type="Proteomes" id="UP000249739">
    <property type="component" value="Unassembled WGS sequence"/>
</dbReference>
<organism evidence="8 9">
    <name type="scientific">Micavibrio aeruginosavorus</name>
    <dbReference type="NCBI Taxonomy" id="349221"/>
    <lineage>
        <taxon>Bacteria</taxon>
        <taxon>Pseudomonadati</taxon>
        <taxon>Bdellovibrionota</taxon>
        <taxon>Bdellovibrionia</taxon>
        <taxon>Bdellovibrionales</taxon>
        <taxon>Pseudobdellovibrionaceae</taxon>
        <taxon>Micavibrio</taxon>
    </lineage>
</organism>
<dbReference type="GO" id="GO:0009636">
    <property type="term" value="P:response to toxic substance"/>
    <property type="evidence" value="ECO:0007669"/>
    <property type="project" value="InterPro"/>
</dbReference>
<name>A0A2W5HP79_9BACT</name>
<dbReference type="AlphaFoldDB" id="A0A2W5HP79"/>
<protein>
    <recommendedName>
        <fullName evidence="10">Entericidin</fullName>
    </recommendedName>
</protein>
<keyword evidence="2" id="KW-1003">Cell membrane</keyword>
<dbReference type="Pfam" id="PF08085">
    <property type="entry name" value="Entericidin"/>
    <property type="match status" value="1"/>
</dbReference>
<evidence type="ECO:0000256" key="1">
    <source>
        <dbReference type="ARBA" id="ARBA00010296"/>
    </source>
</evidence>
<dbReference type="GO" id="GO:0016020">
    <property type="term" value="C:membrane"/>
    <property type="evidence" value="ECO:0007669"/>
    <property type="project" value="InterPro"/>
</dbReference>
<comment type="similarity">
    <text evidence="1">Belongs to the EcnA/EcnB lipoprotein family.</text>
</comment>
<evidence type="ECO:0008006" key="10">
    <source>
        <dbReference type="Google" id="ProtNLM"/>
    </source>
</evidence>
<comment type="caution">
    <text evidence="8">The sequence shown here is derived from an EMBL/GenBank/DDBJ whole genome shotgun (WGS) entry which is preliminary data.</text>
</comment>
<proteinExistence type="inferred from homology"/>
<dbReference type="InterPro" id="IPR012556">
    <property type="entry name" value="Entericidin"/>
</dbReference>
<evidence type="ECO:0000313" key="8">
    <source>
        <dbReference type="EMBL" id="PZP55599.1"/>
    </source>
</evidence>
<feature type="signal peptide" evidence="7">
    <location>
        <begin position="1"/>
        <end position="19"/>
    </location>
</feature>